<feature type="compositionally biased region" description="Basic and acidic residues" evidence="2">
    <location>
        <begin position="377"/>
        <end position="392"/>
    </location>
</feature>
<reference evidence="3 4" key="1">
    <citation type="submission" date="2020-03" db="EMBL/GenBank/DDBJ databases">
        <title>Draft Genome Sequence of Cudoniella acicularis.</title>
        <authorList>
            <person name="Buettner E."/>
            <person name="Kellner H."/>
        </authorList>
    </citation>
    <scope>NUCLEOTIDE SEQUENCE [LARGE SCALE GENOMIC DNA]</scope>
    <source>
        <strain evidence="3 4">DSM 108380</strain>
    </source>
</reference>
<dbReference type="EMBL" id="JAAMPI010000182">
    <property type="protein sequence ID" value="KAF4634478.1"/>
    <property type="molecule type" value="Genomic_DNA"/>
</dbReference>
<organism evidence="3 4">
    <name type="scientific">Cudoniella acicularis</name>
    <dbReference type="NCBI Taxonomy" id="354080"/>
    <lineage>
        <taxon>Eukaryota</taxon>
        <taxon>Fungi</taxon>
        <taxon>Dikarya</taxon>
        <taxon>Ascomycota</taxon>
        <taxon>Pezizomycotina</taxon>
        <taxon>Leotiomycetes</taxon>
        <taxon>Helotiales</taxon>
        <taxon>Tricladiaceae</taxon>
        <taxon>Cudoniella</taxon>
    </lineage>
</organism>
<name>A0A8H4RRU4_9HELO</name>
<feature type="compositionally biased region" description="Acidic residues" evidence="2">
    <location>
        <begin position="215"/>
        <end position="225"/>
    </location>
</feature>
<evidence type="ECO:0000313" key="3">
    <source>
        <dbReference type="EMBL" id="KAF4634478.1"/>
    </source>
</evidence>
<dbReference type="Proteomes" id="UP000566819">
    <property type="component" value="Unassembled WGS sequence"/>
</dbReference>
<evidence type="ECO:0000256" key="2">
    <source>
        <dbReference type="SAM" id="MobiDB-lite"/>
    </source>
</evidence>
<dbReference type="OrthoDB" id="3557229at2759"/>
<dbReference type="GO" id="GO:0016020">
    <property type="term" value="C:membrane"/>
    <property type="evidence" value="ECO:0007669"/>
    <property type="project" value="InterPro"/>
</dbReference>
<feature type="compositionally biased region" description="Basic and acidic residues" evidence="2">
    <location>
        <begin position="280"/>
        <end position="296"/>
    </location>
</feature>
<dbReference type="Gene3D" id="1.20.1480.30">
    <property type="entry name" value="Designed four-helix bundle protein"/>
    <property type="match status" value="1"/>
</dbReference>
<protein>
    <submittedName>
        <fullName evidence="3">Uncharacterized protein</fullName>
    </submittedName>
</protein>
<feature type="region of interest" description="Disordered" evidence="2">
    <location>
        <begin position="211"/>
        <end position="233"/>
    </location>
</feature>
<proteinExistence type="predicted"/>
<gene>
    <name evidence="3" type="ORF">G7Y89_g3628</name>
</gene>
<feature type="coiled-coil region" evidence="1">
    <location>
        <begin position="62"/>
        <end position="117"/>
    </location>
</feature>
<evidence type="ECO:0000256" key="1">
    <source>
        <dbReference type="SAM" id="Coils"/>
    </source>
</evidence>
<dbReference type="InterPro" id="IPR010989">
    <property type="entry name" value="SNARE"/>
</dbReference>
<dbReference type="GO" id="GO:0016192">
    <property type="term" value="P:vesicle-mediated transport"/>
    <property type="evidence" value="ECO:0007669"/>
    <property type="project" value="InterPro"/>
</dbReference>
<feature type="region of interest" description="Disordered" evidence="2">
    <location>
        <begin position="352"/>
        <end position="392"/>
    </location>
</feature>
<comment type="caution">
    <text evidence="3">The sequence shown here is derived from an EMBL/GenBank/DDBJ whole genome shotgun (WGS) entry which is preliminary data.</text>
</comment>
<evidence type="ECO:0000313" key="4">
    <source>
        <dbReference type="Proteomes" id="UP000566819"/>
    </source>
</evidence>
<dbReference type="AlphaFoldDB" id="A0A8H4RRU4"/>
<dbReference type="SUPFAM" id="SSF47661">
    <property type="entry name" value="t-snare proteins"/>
    <property type="match status" value="1"/>
</dbReference>
<accession>A0A8H4RRU4</accession>
<sequence length="392" mass="44868">MAQVNSRFITEDDYILHRHKQDEDIRKEFQTQRSLIEIGNNELQDGISTLQHEFNDKLCTVNDTLSGRLGELNNELGRVKEDLRDLKKEVGQVKEEVGQVKEEVGQVKEEVGQVKEEVGQVKEKVGEIEARLNWMEGQRHNGSRKLPYHDIASIGVYRPNIGFKTPQYFPRSVKEFWSLQFPRNEKKLLYLVRFYDIQGFEYWGRPLYPTSASDSNDESSDESDSLSDPSQQHLSIEDAVRKYPGIAIDELASRLGLVFQDIREFFQRAAQHRQRPPLEVSKRGLAEAKTTEVKDTKRARRSEPQSSPRDVVPLEFPVSFRPAKSVSEEPDVLLWDASSNERHYTKVIAKMQAYQPGGTPSRGSSKDSLTEAMLSQEMREALGGRKEGSRKG</sequence>
<keyword evidence="4" id="KW-1185">Reference proteome</keyword>
<keyword evidence="1" id="KW-0175">Coiled coil</keyword>
<feature type="region of interest" description="Disordered" evidence="2">
    <location>
        <begin position="276"/>
        <end position="311"/>
    </location>
</feature>